<evidence type="ECO:0000313" key="2">
    <source>
        <dbReference type="EMBL" id="MEQ2519399.1"/>
    </source>
</evidence>
<feature type="coiled-coil region" evidence="1">
    <location>
        <begin position="279"/>
        <end position="320"/>
    </location>
</feature>
<reference evidence="2 3" key="1">
    <citation type="submission" date="2024-03" db="EMBL/GenBank/DDBJ databases">
        <title>Human intestinal bacterial collection.</title>
        <authorList>
            <person name="Pauvert C."/>
            <person name="Hitch T.C.A."/>
            <person name="Clavel T."/>
        </authorList>
    </citation>
    <scope>NUCLEOTIDE SEQUENCE [LARGE SCALE GENOMIC DNA]</scope>
    <source>
        <strain evidence="2 3">CLA-JM-H11</strain>
    </source>
</reference>
<feature type="coiled-coil region" evidence="1">
    <location>
        <begin position="878"/>
        <end position="905"/>
    </location>
</feature>
<dbReference type="Pfam" id="PF13555">
    <property type="entry name" value="AAA_29"/>
    <property type="match status" value="1"/>
</dbReference>
<dbReference type="SUPFAM" id="SSF52540">
    <property type="entry name" value="P-loop containing nucleoside triphosphate hydrolases"/>
    <property type="match status" value="1"/>
</dbReference>
<dbReference type="RefSeq" id="WP_349214846.1">
    <property type="nucleotide sequence ID" value="NZ_JBBMFA010000052.1"/>
</dbReference>
<sequence>MKKLKKILLINWLYFAKELIEVEDINFLTGKNGAGKSTVIDALQIVLLGETNARNFNQAANEKSQRTLDGYLRADMDENNPNSRRGKNYSTFIACEFLDDVEGKQFVSGVIFDCRSDGSRQDRFFLYDGALPEDCFIRQGEAIDIPTLRVFLKEYGTRGKLYDTHKQYQEDLLAKWNVHNEQVMRMMKKAISFRPIVDIQKFITENICDIPQKPDIEAMQQNIWDYKRHEQLAQRQEEKLEALRKIGRLYQDWQQAIDRWHIQFFLSLWAEKEAQQFAIDHTELELRDSEAALQKAEEHIKVFSQEIEEKEERRQELELAVRQSDVFQEEDKLRQKKKTLLQEQERLLSGIQALTLEIRRETSRIQHLCGDITAWEMEEDITQVQQAAEMAGKVYAALEDADSQLFARPLSLFEQAQAAVAELTTVIRNAAHKVEDRLSVYKAEADQKQAALANLRKNIKDYPRGLLQLQKRLSMELEQKMGKPVEVPILADVLEMKEEAWRGAVEGYLNTQKFYLLVEPACYPEAQKLYDLIKEEFGQSSFGIVDIGKLREKEKLQPLENSLAQKVETENDLARSYIDYLLGRVVCCERVEELRSHKTAITAEGMLYQGYVTRPLRRAWMEDAFIGRRAVALRIRRLEAELERAQECIQHWTPILQVLKRQEEPLFNQFFVQSTVQEKLNDYLRSLEIKKEIAQTEEQLSQLNLLWLDEQRQTIASLIGEIKTLRNRQQDTVDQRGQLKAQIRQLEEERLPGQRQKLKDLENRISETFSQEYQERTGLPRYEQELARLKRAAAVHKNFSDQLPRTINEQEQTREKLLRARQDYAEQFKPCPFRVDAMDNEEYESERQVLEENELPKYREKIKAARESAMEQFKNDFLNKLKSSIEQVERQVKNLNKALKQAKFGTDQYQFKIDRNPDYADYYDMIMAPELMEGDGGLFTLPFQQKYGNLVETLFSQIAMSDDTQVNARKQSELQQNIERFTDFRTYLKFDLETTDQNGSRQLLSQTLNTKSGGETQTPFYIAVLASFAQLYQVNNSSTLASNTVRLVVFDEAFNKMDSDRIIESVRLLRKMGLQAIICTPPDKLPDIMPLADRTHLVIKERYQMRVKAWGKEIMPG</sequence>
<proteinExistence type="predicted"/>
<dbReference type="PANTHER" id="PTHR32182:SF0">
    <property type="entry name" value="DNA REPLICATION AND REPAIR PROTEIN RECF"/>
    <property type="match status" value="1"/>
</dbReference>
<dbReference type="Pfam" id="PF13558">
    <property type="entry name" value="SbcC_Walker_B"/>
    <property type="match status" value="1"/>
</dbReference>
<accession>A0ABV1GC38</accession>
<keyword evidence="3" id="KW-1185">Reference proteome</keyword>
<name>A0ABV1GC38_9FIRM</name>
<dbReference type="InterPro" id="IPR027417">
    <property type="entry name" value="P-loop_NTPase"/>
</dbReference>
<gene>
    <name evidence="2" type="ORF">WMO24_02945</name>
</gene>
<evidence type="ECO:0000313" key="3">
    <source>
        <dbReference type="Proteomes" id="UP001477672"/>
    </source>
</evidence>
<organism evidence="2 3">
    <name type="scientific">Ruthenibacterium intestinale</name>
    <dbReference type="NCBI Taxonomy" id="3133163"/>
    <lineage>
        <taxon>Bacteria</taxon>
        <taxon>Bacillati</taxon>
        <taxon>Bacillota</taxon>
        <taxon>Clostridia</taxon>
        <taxon>Eubacteriales</taxon>
        <taxon>Oscillospiraceae</taxon>
        <taxon>Ruthenibacterium</taxon>
    </lineage>
</organism>
<dbReference type="Proteomes" id="UP001477672">
    <property type="component" value="Unassembled WGS sequence"/>
</dbReference>
<feature type="coiled-coil region" evidence="1">
    <location>
        <begin position="686"/>
        <end position="764"/>
    </location>
</feature>
<protein>
    <submittedName>
        <fullName evidence="2">SbcC/MukB-like Walker B domain-containing protein</fullName>
    </submittedName>
</protein>
<comment type="caution">
    <text evidence="2">The sequence shown here is derived from an EMBL/GenBank/DDBJ whole genome shotgun (WGS) entry which is preliminary data.</text>
</comment>
<dbReference type="EMBL" id="JBBMFA010000052">
    <property type="protein sequence ID" value="MEQ2519399.1"/>
    <property type="molecule type" value="Genomic_DNA"/>
</dbReference>
<dbReference type="PANTHER" id="PTHR32182">
    <property type="entry name" value="DNA REPLICATION AND REPAIR PROTEIN RECF"/>
    <property type="match status" value="1"/>
</dbReference>
<evidence type="ECO:0000256" key="1">
    <source>
        <dbReference type="SAM" id="Coils"/>
    </source>
</evidence>
<dbReference type="Gene3D" id="3.40.50.300">
    <property type="entry name" value="P-loop containing nucleotide triphosphate hydrolases"/>
    <property type="match status" value="2"/>
</dbReference>
<keyword evidence="1" id="KW-0175">Coiled coil</keyword>